<comment type="similarity">
    <text evidence="2">Belongs to the chloride channel MCLC family.</text>
</comment>
<comment type="subcellular location">
    <subcellularLocation>
        <location evidence="1">Membrane</location>
        <topology evidence="1">Multi-pass membrane protein</topology>
    </subcellularLocation>
</comment>
<name>A0A9J6ESH5_RHIMP</name>
<feature type="signal peptide" evidence="9">
    <location>
        <begin position="1"/>
        <end position="23"/>
    </location>
</feature>
<dbReference type="PANTHER" id="PTHR34093:SF1">
    <property type="entry name" value="CHLORIDE CHANNEL CLIC-LIKE PROTEIN 1"/>
    <property type="match status" value="1"/>
</dbReference>
<evidence type="ECO:0000313" key="10">
    <source>
        <dbReference type="EMBL" id="KAH8037266.1"/>
    </source>
</evidence>
<keyword evidence="4 8" id="KW-0812">Transmembrane</keyword>
<feature type="region of interest" description="Disordered" evidence="7">
    <location>
        <begin position="430"/>
        <end position="504"/>
    </location>
</feature>
<keyword evidence="6 8" id="KW-0472">Membrane</keyword>
<feature type="compositionally biased region" description="Polar residues" evidence="7">
    <location>
        <begin position="72"/>
        <end position="83"/>
    </location>
</feature>
<proteinExistence type="inferred from homology"/>
<comment type="caution">
    <text evidence="10">The sequence shown here is derived from an EMBL/GenBank/DDBJ whole genome shotgun (WGS) entry which is preliminary data.</text>
</comment>
<feature type="compositionally biased region" description="Acidic residues" evidence="7">
    <location>
        <begin position="132"/>
        <end position="150"/>
    </location>
</feature>
<feature type="transmembrane region" description="Helical" evidence="8">
    <location>
        <begin position="394"/>
        <end position="420"/>
    </location>
</feature>
<feature type="chain" id="PRO_5039953198" description="Chloride channel CLIC-like protein 1" evidence="9">
    <location>
        <begin position="24"/>
        <end position="504"/>
    </location>
</feature>
<evidence type="ECO:0000256" key="7">
    <source>
        <dbReference type="SAM" id="MobiDB-lite"/>
    </source>
</evidence>
<dbReference type="EMBL" id="JABSTU010000002">
    <property type="protein sequence ID" value="KAH8037266.1"/>
    <property type="molecule type" value="Genomic_DNA"/>
</dbReference>
<dbReference type="InterPro" id="IPR009231">
    <property type="entry name" value="Chloride_chnl_CLIC-like"/>
</dbReference>
<gene>
    <name evidence="10" type="ORF">HPB51_009709</name>
</gene>
<evidence type="ECO:0000256" key="1">
    <source>
        <dbReference type="ARBA" id="ARBA00004141"/>
    </source>
</evidence>
<keyword evidence="9" id="KW-0732">Signal</keyword>
<feature type="compositionally biased region" description="Acidic residues" evidence="7">
    <location>
        <begin position="476"/>
        <end position="485"/>
    </location>
</feature>
<evidence type="ECO:0000256" key="8">
    <source>
        <dbReference type="SAM" id="Phobius"/>
    </source>
</evidence>
<evidence type="ECO:0000256" key="4">
    <source>
        <dbReference type="ARBA" id="ARBA00022692"/>
    </source>
</evidence>
<sequence length="504" mass="55974">MRTCLNFVGALLLSLSVLGTSQGQSVEPDSTDVDDFYRSRFGNGDASRMRVILGDTEGWVNPHDMLGVASKPPSSGKRTCQQSKSKKSSGALPEPISEDTTSPEARARIYSEIRARAAAETKKFSRYPAAFEEPDETVVETTNEESETANEESAGSPTGCDCKQRTSCDCDCKAMRREARKCGEQVATLEKLATDGSTKSSQLEQKLSTILTSSVVTPDELPHGANALLGRLAQAWGQTMGPVDVRLAVPACAMLGVFLIILMRGRPWKAITLMIVFYFLLLSFVWHWALCYQLEHARRDAYISQNVVPPKHCQPGYSPGWLQQILGRTSSAECERYYESLHVDPVLQVNPLFVLSELLSKALFSPLSSLGTELGKFARNFAEHQTWWSMANNIINVICIGVLGVFAAMIFVKLFVLFYWTRPERPRRERVEEVSESELHQPEAPRRRVVSLSHESLSSHKEAIEGDVLYEKSGEEDAEEEEEADERIGDDTCCQEGPMKSGKT</sequence>
<dbReference type="AlphaFoldDB" id="A0A9J6ESH5"/>
<feature type="transmembrane region" description="Helical" evidence="8">
    <location>
        <begin position="270"/>
        <end position="289"/>
    </location>
</feature>
<evidence type="ECO:0000256" key="6">
    <source>
        <dbReference type="ARBA" id="ARBA00023136"/>
    </source>
</evidence>
<dbReference type="GO" id="GO:0016020">
    <property type="term" value="C:membrane"/>
    <property type="evidence" value="ECO:0007669"/>
    <property type="project" value="UniProtKB-SubCell"/>
</dbReference>
<evidence type="ECO:0000256" key="3">
    <source>
        <dbReference type="ARBA" id="ARBA00015571"/>
    </source>
</evidence>
<accession>A0A9J6ESH5</accession>
<feature type="compositionally biased region" description="Basic and acidic residues" evidence="7">
    <location>
        <begin position="430"/>
        <end position="446"/>
    </location>
</feature>
<dbReference type="PANTHER" id="PTHR34093">
    <property type="entry name" value="CHLORIDE CHANNEL CLIC-LIKE PROTEIN 1"/>
    <property type="match status" value="1"/>
</dbReference>
<evidence type="ECO:0000256" key="5">
    <source>
        <dbReference type="ARBA" id="ARBA00022989"/>
    </source>
</evidence>
<reference evidence="10" key="1">
    <citation type="journal article" date="2020" name="Cell">
        <title>Large-Scale Comparative Analyses of Tick Genomes Elucidate Their Genetic Diversity and Vector Capacities.</title>
        <authorList>
            <consortium name="Tick Genome and Microbiome Consortium (TIGMIC)"/>
            <person name="Jia N."/>
            <person name="Wang J."/>
            <person name="Shi W."/>
            <person name="Du L."/>
            <person name="Sun Y."/>
            <person name="Zhan W."/>
            <person name="Jiang J.F."/>
            <person name="Wang Q."/>
            <person name="Zhang B."/>
            <person name="Ji P."/>
            <person name="Bell-Sakyi L."/>
            <person name="Cui X.M."/>
            <person name="Yuan T.T."/>
            <person name="Jiang B.G."/>
            <person name="Yang W.F."/>
            <person name="Lam T.T."/>
            <person name="Chang Q.C."/>
            <person name="Ding S.J."/>
            <person name="Wang X.J."/>
            <person name="Zhu J.G."/>
            <person name="Ruan X.D."/>
            <person name="Zhao L."/>
            <person name="Wei J.T."/>
            <person name="Ye R.Z."/>
            <person name="Que T.C."/>
            <person name="Du C.H."/>
            <person name="Zhou Y.H."/>
            <person name="Cheng J.X."/>
            <person name="Dai P.F."/>
            <person name="Guo W.B."/>
            <person name="Han X.H."/>
            <person name="Huang E.J."/>
            <person name="Li L.F."/>
            <person name="Wei W."/>
            <person name="Gao Y.C."/>
            <person name="Liu J.Z."/>
            <person name="Shao H.Z."/>
            <person name="Wang X."/>
            <person name="Wang C.C."/>
            <person name="Yang T.C."/>
            <person name="Huo Q.B."/>
            <person name="Li W."/>
            <person name="Chen H.Y."/>
            <person name="Chen S.E."/>
            <person name="Zhou L.G."/>
            <person name="Ni X.B."/>
            <person name="Tian J.H."/>
            <person name="Sheng Y."/>
            <person name="Liu T."/>
            <person name="Pan Y.S."/>
            <person name="Xia L.Y."/>
            <person name="Li J."/>
            <person name="Zhao F."/>
            <person name="Cao W.C."/>
        </authorList>
    </citation>
    <scope>NUCLEOTIDE SEQUENCE</scope>
    <source>
        <strain evidence="10">Rmic-2018</strain>
    </source>
</reference>
<protein>
    <recommendedName>
        <fullName evidence="3">Chloride channel CLIC-like protein 1</fullName>
    </recommendedName>
</protein>
<evidence type="ECO:0000256" key="9">
    <source>
        <dbReference type="SAM" id="SignalP"/>
    </source>
</evidence>
<dbReference type="GO" id="GO:0005254">
    <property type="term" value="F:chloride channel activity"/>
    <property type="evidence" value="ECO:0007669"/>
    <property type="project" value="TreeGrafter"/>
</dbReference>
<keyword evidence="5 8" id="KW-1133">Transmembrane helix</keyword>
<evidence type="ECO:0000256" key="2">
    <source>
        <dbReference type="ARBA" id="ARBA00005944"/>
    </source>
</evidence>
<evidence type="ECO:0000313" key="11">
    <source>
        <dbReference type="Proteomes" id="UP000821866"/>
    </source>
</evidence>
<feature type="region of interest" description="Disordered" evidence="7">
    <location>
        <begin position="126"/>
        <end position="161"/>
    </location>
</feature>
<dbReference type="Proteomes" id="UP000821866">
    <property type="component" value="Chromosome 10"/>
</dbReference>
<dbReference type="VEuPathDB" id="VectorBase:LOC119180332"/>
<feature type="compositionally biased region" description="Basic and acidic residues" evidence="7">
    <location>
        <begin position="457"/>
        <end position="475"/>
    </location>
</feature>
<dbReference type="GO" id="GO:0005783">
    <property type="term" value="C:endoplasmic reticulum"/>
    <property type="evidence" value="ECO:0007669"/>
    <property type="project" value="TreeGrafter"/>
</dbReference>
<feature type="region of interest" description="Disordered" evidence="7">
    <location>
        <begin position="63"/>
        <end position="104"/>
    </location>
</feature>
<keyword evidence="11" id="KW-1185">Reference proteome</keyword>
<organism evidence="10 11">
    <name type="scientific">Rhipicephalus microplus</name>
    <name type="common">Cattle tick</name>
    <name type="synonym">Boophilus microplus</name>
    <dbReference type="NCBI Taxonomy" id="6941"/>
    <lineage>
        <taxon>Eukaryota</taxon>
        <taxon>Metazoa</taxon>
        <taxon>Ecdysozoa</taxon>
        <taxon>Arthropoda</taxon>
        <taxon>Chelicerata</taxon>
        <taxon>Arachnida</taxon>
        <taxon>Acari</taxon>
        <taxon>Parasitiformes</taxon>
        <taxon>Ixodida</taxon>
        <taxon>Ixodoidea</taxon>
        <taxon>Ixodidae</taxon>
        <taxon>Rhipicephalinae</taxon>
        <taxon>Rhipicephalus</taxon>
        <taxon>Boophilus</taxon>
    </lineage>
</organism>
<reference evidence="10" key="2">
    <citation type="submission" date="2021-09" db="EMBL/GenBank/DDBJ databases">
        <authorList>
            <person name="Jia N."/>
            <person name="Wang J."/>
            <person name="Shi W."/>
            <person name="Du L."/>
            <person name="Sun Y."/>
            <person name="Zhan W."/>
            <person name="Jiang J."/>
            <person name="Wang Q."/>
            <person name="Zhang B."/>
            <person name="Ji P."/>
            <person name="Sakyi L.B."/>
            <person name="Cui X."/>
            <person name="Yuan T."/>
            <person name="Jiang B."/>
            <person name="Yang W."/>
            <person name="Lam T.T.-Y."/>
            <person name="Chang Q."/>
            <person name="Ding S."/>
            <person name="Wang X."/>
            <person name="Zhu J."/>
            <person name="Ruan X."/>
            <person name="Zhao L."/>
            <person name="Wei J."/>
            <person name="Que T."/>
            <person name="Du C."/>
            <person name="Cheng J."/>
            <person name="Dai P."/>
            <person name="Han X."/>
            <person name="Huang E."/>
            <person name="Gao Y."/>
            <person name="Liu J."/>
            <person name="Shao H."/>
            <person name="Ye R."/>
            <person name="Li L."/>
            <person name="Wei W."/>
            <person name="Wang X."/>
            <person name="Wang C."/>
            <person name="Huo Q."/>
            <person name="Li W."/>
            <person name="Guo W."/>
            <person name="Chen H."/>
            <person name="Chen S."/>
            <person name="Zhou L."/>
            <person name="Zhou L."/>
            <person name="Ni X."/>
            <person name="Tian J."/>
            <person name="Zhou Y."/>
            <person name="Sheng Y."/>
            <person name="Liu T."/>
            <person name="Pan Y."/>
            <person name="Xia L."/>
            <person name="Li J."/>
            <person name="Zhao F."/>
            <person name="Cao W."/>
        </authorList>
    </citation>
    <scope>NUCLEOTIDE SEQUENCE</scope>
    <source>
        <strain evidence="10">Rmic-2018</strain>
        <tissue evidence="10">Larvae</tissue>
    </source>
</reference>